<name>A0A0F9JEX1_9ZZZZ</name>
<sequence length="68" mass="7698">MSLDLKLLDTLTVYGQEYAVSEIYMGPEHIRITAVRTTSKQIDQLRKMAWNKLGLCPGCLKEMINNGP</sequence>
<protein>
    <submittedName>
        <fullName evidence="1">Uncharacterized protein</fullName>
    </submittedName>
</protein>
<organism evidence="1">
    <name type="scientific">marine sediment metagenome</name>
    <dbReference type="NCBI Taxonomy" id="412755"/>
    <lineage>
        <taxon>unclassified sequences</taxon>
        <taxon>metagenomes</taxon>
        <taxon>ecological metagenomes</taxon>
    </lineage>
</organism>
<accession>A0A0F9JEX1</accession>
<comment type="caution">
    <text evidence="1">The sequence shown here is derived from an EMBL/GenBank/DDBJ whole genome shotgun (WGS) entry which is preliminary data.</text>
</comment>
<proteinExistence type="predicted"/>
<reference evidence="1" key="1">
    <citation type="journal article" date="2015" name="Nature">
        <title>Complex archaea that bridge the gap between prokaryotes and eukaryotes.</title>
        <authorList>
            <person name="Spang A."/>
            <person name="Saw J.H."/>
            <person name="Jorgensen S.L."/>
            <person name="Zaremba-Niedzwiedzka K."/>
            <person name="Martijn J."/>
            <person name="Lind A.E."/>
            <person name="van Eijk R."/>
            <person name="Schleper C."/>
            <person name="Guy L."/>
            <person name="Ettema T.J."/>
        </authorList>
    </citation>
    <scope>NUCLEOTIDE SEQUENCE</scope>
</reference>
<dbReference type="EMBL" id="LAZR01010214">
    <property type="protein sequence ID" value="KKM68178.1"/>
    <property type="molecule type" value="Genomic_DNA"/>
</dbReference>
<dbReference type="AlphaFoldDB" id="A0A0F9JEX1"/>
<gene>
    <name evidence="1" type="ORF">LCGC14_1463520</name>
</gene>
<evidence type="ECO:0000313" key="1">
    <source>
        <dbReference type="EMBL" id="KKM68178.1"/>
    </source>
</evidence>